<comment type="similarity">
    <text evidence="1 9">Belongs to the class-II aminoacyl-tRNA synthetase family.</text>
</comment>
<evidence type="ECO:0000256" key="4">
    <source>
        <dbReference type="ARBA" id="ARBA00022741"/>
    </source>
</evidence>
<dbReference type="InterPro" id="IPR036621">
    <property type="entry name" value="Anticodon-bd_dom_sf"/>
</dbReference>
<dbReference type="PIRSF" id="PIRSF001549">
    <property type="entry name" value="His-tRNA_synth"/>
    <property type="match status" value="1"/>
</dbReference>
<dbReference type="AlphaFoldDB" id="A0A9D9DIN4"/>
<feature type="domain" description="Aminoacyl-transfer RNA synthetases class-II family profile" evidence="12">
    <location>
        <begin position="1"/>
        <end position="335"/>
    </location>
</feature>
<dbReference type="InterPro" id="IPR015807">
    <property type="entry name" value="His-tRNA-ligase"/>
</dbReference>
<protein>
    <recommendedName>
        <fullName evidence="9">Histidine--tRNA ligase</fullName>
        <ecNumber evidence="9">6.1.1.21</ecNumber>
    </recommendedName>
    <alternativeName>
        <fullName evidence="9">Histidyl-tRNA synthetase</fullName>
        <shortName evidence="9">HisRS</shortName>
    </alternativeName>
</protein>
<dbReference type="Gene3D" id="3.30.930.10">
    <property type="entry name" value="Bira Bifunctional Protein, Domain 2"/>
    <property type="match status" value="1"/>
</dbReference>
<name>A0A9D9DIN4_9BACL</name>
<dbReference type="PANTHER" id="PTHR43707:SF1">
    <property type="entry name" value="HISTIDINE--TRNA LIGASE, MITOCHONDRIAL-RELATED"/>
    <property type="match status" value="1"/>
</dbReference>
<keyword evidence="11" id="KW-0175">Coiled coil</keyword>
<comment type="catalytic activity">
    <reaction evidence="8 9">
        <text>tRNA(His) + L-histidine + ATP = L-histidyl-tRNA(His) + AMP + diphosphate + H(+)</text>
        <dbReference type="Rhea" id="RHEA:17313"/>
        <dbReference type="Rhea" id="RHEA-COMP:9665"/>
        <dbReference type="Rhea" id="RHEA-COMP:9689"/>
        <dbReference type="ChEBI" id="CHEBI:15378"/>
        <dbReference type="ChEBI" id="CHEBI:30616"/>
        <dbReference type="ChEBI" id="CHEBI:33019"/>
        <dbReference type="ChEBI" id="CHEBI:57595"/>
        <dbReference type="ChEBI" id="CHEBI:78442"/>
        <dbReference type="ChEBI" id="CHEBI:78527"/>
        <dbReference type="ChEBI" id="CHEBI:456215"/>
        <dbReference type="EC" id="6.1.1.21"/>
    </reaction>
</comment>
<comment type="subunit">
    <text evidence="9">Homodimer.</text>
</comment>
<evidence type="ECO:0000313" key="14">
    <source>
        <dbReference type="Proteomes" id="UP000823613"/>
    </source>
</evidence>
<dbReference type="PANTHER" id="PTHR43707">
    <property type="entry name" value="HISTIDYL-TRNA SYNTHETASE"/>
    <property type="match status" value="1"/>
</dbReference>
<dbReference type="InterPro" id="IPR033656">
    <property type="entry name" value="HisRS_anticodon"/>
</dbReference>
<feature type="binding site" evidence="10">
    <location>
        <begin position="80"/>
        <end position="82"/>
    </location>
    <ligand>
        <name>L-histidine</name>
        <dbReference type="ChEBI" id="CHEBI:57595"/>
    </ligand>
</feature>
<dbReference type="Gene3D" id="3.40.50.800">
    <property type="entry name" value="Anticodon-binding domain"/>
    <property type="match status" value="1"/>
</dbReference>
<dbReference type="GO" id="GO:0006427">
    <property type="term" value="P:histidyl-tRNA aminoacylation"/>
    <property type="evidence" value="ECO:0007669"/>
    <property type="project" value="UniProtKB-UniRule"/>
</dbReference>
<gene>
    <name evidence="9" type="primary">hisS</name>
    <name evidence="13" type="ORF">IAC58_01415</name>
</gene>
<evidence type="ECO:0000256" key="3">
    <source>
        <dbReference type="ARBA" id="ARBA00022598"/>
    </source>
</evidence>
<keyword evidence="2 9" id="KW-0963">Cytoplasm</keyword>
<dbReference type="HAMAP" id="MF_00127">
    <property type="entry name" value="His_tRNA_synth"/>
    <property type="match status" value="1"/>
</dbReference>
<dbReference type="GO" id="GO:0005737">
    <property type="term" value="C:cytoplasm"/>
    <property type="evidence" value="ECO:0007669"/>
    <property type="project" value="UniProtKB-SubCell"/>
</dbReference>
<dbReference type="EC" id="6.1.1.21" evidence="9"/>
<dbReference type="InterPro" id="IPR004154">
    <property type="entry name" value="Anticodon-bd"/>
</dbReference>
<dbReference type="GO" id="GO:0005524">
    <property type="term" value="F:ATP binding"/>
    <property type="evidence" value="ECO:0007669"/>
    <property type="project" value="UniProtKB-UniRule"/>
</dbReference>
<dbReference type="InterPro" id="IPR041715">
    <property type="entry name" value="HisRS-like_core"/>
</dbReference>
<keyword evidence="6 9" id="KW-0648">Protein biosynthesis</keyword>
<evidence type="ECO:0000256" key="6">
    <source>
        <dbReference type="ARBA" id="ARBA00022917"/>
    </source>
</evidence>
<evidence type="ECO:0000313" key="13">
    <source>
        <dbReference type="EMBL" id="MBO8427201.1"/>
    </source>
</evidence>
<dbReference type="CDD" id="cd00773">
    <property type="entry name" value="HisRS-like_core"/>
    <property type="match status" value="1"/>
</dbReference>
<dbReference type="GO" id="GO:0140096">
    <property type="term" value="F:catalytic activity, acting on a protein"/>
    <property type="evidence" value="ECO:0007669"/>
    <property type="project" value="UniProtKB-ARBA"/>
</dbReference>
<evidence type="ECO:0000256" key="7">
    <source>
        <dbReference type="ARBA" id="ARBA00023146"/>
    </source>
</evidence>
<dbReference type="PROSITE" id="PS50862">
    <property type="entry name" value="AA_TRNA_LIGASE_II"/>
    <property type="match status" value="1"/>
</dbReference>
<dbReference type="SUPFAM" id="SSF55681">
    <property type="entry name" value="Class II aaRS and biotin synthetases"/>
    <property type="match status" value="1"/>
</dbReference>
<feature type="binding site" evidence="10">
    <location>
        <position position="126"/>
    </location>
    <ligand>
        <name>L-histidine</name>
        <dbReference type="ChEBI" id="CHEBI:57595"/>
    </ligand>
</feature>
<keyword evidence="3 9" id="KW-0436">Ligase</keyword>
<dbReference type="Proteomes" id="UP000823613">
    <property type="component" value="Unassembled WGS sequence"/>
</dbReference>
<dbReference type="InterPro" id="IPR045864">
    <property type="entry name" value="aa-tRNA-synth_II/BPL/LPL"/>
</dbReference>
<organism evidence="13 14">
    <name type="scientific">Candidatus Onthovivens merdipullorum</name>
    <dbReference type="NCBI Taxonomy" id="2840889"/>
    <lineage>
        <taxon>Bacteria</taxon>
        <taxon>Bacillati</taxon>
        <taxon>Bacillota</taxon>
        <taxon>Bacilli</taxon>
        <taxon>Bacillales</taxon>
        <taxon>Candidatus Onthovivens</taxon>
    </lineage>
</organism>
<dbReference type="NCBIfam" id="TIGR00442">
    <property type="entry name" value="hisS"/>
    <property type="match status" value="1"/>
</dbReference>
<dbReference type="GO" id="GO:0016740">
    <property type="term" value="F:transferase activity"/>
    <property type="evidence" value="ECO:0007669"/>
    <property type="project" value="UniProtKB-ARBA"/>
</dbReference>
<evidence type="ECO:0000259" key="12">
    <source>
        <dbReference type="PROSITE" id="PS50862"/>
    </source>
</evidence>
<evidence type="ECO:0000256" key="2">
    <source>
        <dbReference type="ARBA" id="ARBA00022490"/>
    </source>
</evidence>
<keyword evidence="5 9" id="KW-0067">ATP-binding</keyword>
<keyword evidence="4 9" id="KW-0547">Nucleotide-binding</keyword>
<dbReference type="EMBL" id="JADIMY010000027">
    <property type="protein sequence ID" value="MBO8427201.1"/>
    <property type="molecule type" value="Genomic_DNA"/>
</dbReference>
<dbReference type="GO" id="GO:0004821">
    <property type="term" value="F:histidine-tRNA ligase activity"/>
    <property type="evidence" value="ECO:0007669"/>
    <property type="project" value="UniProtKB-UniRule"/>
</dbReference>
<dbReference type="InterPro" id="IPR004516">
    <property type="entry name" value="HisRS/HisZ"/>
</dbReference>
<feature type="binding site" evidence="10">
    <location>
        <position position="130"/>
    </location>
    <ligand>
        <name>L-histidine</name>
        <dbReference type="ChEBI" id="CHEBI:57595"/>
    </ligand>
</feature>
<evidence type="ECO:0000256" key="5">
    <source>
        <dbReference type="ARBA" id="ARBA00022840"/>
    </source>
</evidence>
<feature type="coiled-coil region" evidence="11">
    <location>
        <begin position="383"/>
        <end position="423"/>
    </location>
</feature>
<evidence type="ECO:0000256" key="10">
    <source>
        <dbReference type="PIRSR" id="PIRSR001549-1"/>
    </source>
</evidence>
<evidence type="ECO:0000256" key="11">
    <source>
        <dbReference type="SAM" id="Coils"/>
    </source>
</evidence>
<evidence type="ECO:0000256" key="1">
    <source>
        <dbReference type="ARBA" id="ARBA00008226"/>
    </source>
</evidence>
<sequence>MYSVLKGTHDVILDEARKYSYVEAVLIKVAELYNYKEFRTPIIESSDLFTRSVGESSDIVRKEMYTFLDKGNRLITLRPEFTAGIVRSMVNNKLFANMDLPVKAYYVGPNFRYERPQQGRYRQFNQFGIESCGVDNFYRDIEVISLGYNALQMLGFKDVKLKINTLGDDETRENYKGALKAYFSDKINLMCDDCKERFEKNILRILDCKVPSDIEIVKEAPKINEFLSENAKNNFQNITKALKEMDIPFEIDTNLVRGLDYYTGVVFEYQYSSSKNKNYGALGGGGHYGKLIKEIGGPDLEGVGLAFGIERLVSIMNDDELFNDIAQDLDIYLMPIGKESFEEANKLTNFLRLNGFSVEVCFENKNMGQMFKKAERRLAKYALILGENEIKDKKVELKNLKTKEQIEVNYDDLIDTLDNLIDEDEHEHLD</sequence>
<feature type="binding site" evidence="10">
    <location>
        <position position="257"/>
    </location>
    <ligand>
        <name>L-histidine</name>
        <dbReference type="ChEBI" id="CHEBI:57595"/>
    </ligand>
</feature>
<feature type="binding site" evidence="10">
    <location>
        <begin position="261"/>
        <end position="262"/>
    </location>
    <ligand>
        <name>L-histidine</name>
        <dbReference type="ChEBI" id="CHEBI:57595"/>
    </ligand>
</feature>
<dbReference type="SUPFAM" id="SSF52954">
    <property type="entry name" value="Class II aaRS ABD-related"/>
    <property type="match status" value="1"/>
</dbReference>
<comment type="subcellular location">
    <subcellularLocation>
        <location evidence="9">Cytoplasm</location>
    </subcellularLocation>
</comment>
<dbReference type="InterPro" id="IPR006195">
    <property type="entry name" value="aa-tRNA-synth_II"/>
</dbReference>
<accession>A0A9D9DIN4</accession>
<evidence type="ECO:0000256" key="8">
    <source>
        <dbReference type="ARBA" id="ARBA00047639"/>
    </source>
</evidence>
<reference evidence="13" key="2">
    <citation type="journal article" date="2021" name="PeerJ">
        <title>Extensive microbial diversity within the chicken gut microbiome revealed by metagenomics and culture.</title>
        <authorList>
            <person name="Gilroy R."/>
            <person name="Ravi A."/>
            <person name="Getino M."/>
            <person name="Pursley I."/>
            <person name="Horton D.L."/>
            <person name="Alikhan N.F."/>
            <person name="Baker D."/>
            <person name="Gharbi K."/>
            <person name="Hall N."/>
            <person name="Watson M."/>
            <person name="Adriaenssens E.M."/>
            <person name="Foster-Nyarko E."/>
            <person name="Jarju S."/>
            <person name="Secka A."/>
            <person name="Antonio M."/>
            <person name="Oren A."/>
            <person name="Chaudhuri R.R."/>
            <person name="La Ragione R."/>
            <person name="Hildebrand F."/>
            <person name="Pallen M.J."/>
        </authorList>
    </citation>
    <scope>NUCLEOTIDE SEQUENCE</scope>
    <source>
        <strain evidence="13">11159</strain>
    </source>
</reference>
<feature type="binding site" evidence="10">
    <location>
        <position position="112"/>
    </location>
    <ligand>
        <name>L-histidine</name>
        <dbReference type="ChEBI" id="CHEBI:57595"/>
    </ligand>
</feature>
<comment type="caution">
    <text evidence="13">The sequence shown here is derived from an EMBL/GenBank/DDBJ whole genome shotgun (WGS) entry which is preliminary data.</text>
</comment>
<reference evidence="13" key="1">
    <citation type="submission" date="2020-10" db="EMBL/GenBank/DDBJ databases">
        <authorList>
            <person name="Gilroy R."/>
        </authorList>
    </citation>
    <scope>NUCLEOTIDE SEQUENCE</scope>
    <source>
        <strain evidence="13">11159</strain>
    </source>
</reference>
<keyword evidence="7 9" id="KW-0030">Aminoacyl-tRNA synthetase</keyword>
<evidence type="ECO:0000256" key="9">
    <source>
        <dbReference type="HAMAP-Rule" id="MF_00127"/>
    </source>
</evidence>
<dbReference type="CDD" id="cd00859">
    <property type="entry name" value="HisRS_anticodon"/>
    <property type="match status" value="1"/>
</dbReference>
<dbReference type="Pfam" id="PF03129">
    <property type="entry name" value="HGTP_anticodon"/>
    <property type="match status" value="1"/>
</dbReference>
<proteinExistence type="inferred from homology"/>
<dbReference type="Pfam" id="PF13393">
    <property type="entry name" value="tRNA-synt_His"/>
    <property type="match status" value="1"/>
</dbReference>